<sequence length="43" mass="5132">MLLYRSILKDAGSVIAVKIKFKKFNWANDKMLLLHYSFLKYSH</sequence>
<dbReference type="EMBL" id="FOXQ01000008">
    <property type="protein sequence ID" value="SFQ28975.1"/>
    <property type="molecule type" value="Genomic_DNA"/>
</dbReference>
<protein>
    <submittedName>
        <fullName evidence="1">Uncharacterized protein</fullName>
    </submittedName>
</protein>
<organism evidence="1 2">
    <name type="scientific">Parafilimonas terrae</name>
    <dbReference type="NCBI Taxonomy" id="1465490"/>
    <lineage>
        <taxon>Bacteria</taxon>
        <taxon>Pseudomonadati</taxon>
        <taxon>Bacteroidota</taxon>
        <taxon>Chitinophagia</taxon>
        <taxon>Chitinophagales</taxon>
        <taxon>Chitinophagaceae</taxon>
        <taxon>Parafilimonas</taxon>
    </lineage>
</organism>
<evidence type="ECO:0000313" key="2">
    <source>
        <dbReference type="Proteomes" id="UP000199031"/>
    </source>
</evidence>
<evidence type="ECO:0000313" key="1">
    <source>
        <dbReference type="EMBL" id="SFQ28975.1"/>
    </source>
</evidence>
<dbReference type="AlphaFoldDB" id="A0A1I5XAH5"/>
<dbReference type="Proteomes" id="UP000199031">
    <property type="component" value="Unassembled WGS sequence"/>
</dbReference>
<keyword evidence="2" id="KW-1185">Reference proteome</keyword>
<name>A0A1I5XAH5_9BACT</name>
<dbReference type="STRING" id="1465490.SAMN05444277_10851"/>
<gene>
    <name evidence="1" type="ORF">SAMN05444277_10851</name>
</gene>
<reference evidence="1 2" key="1">
    <citation type="submission" date="2016-10" db="EMBL/GenBank/DDBJ databases">
        <authorList>
            <person name="de Groot N.N."/>
        </authorList>
    </citation>
    <scope>NUCLEOTIDE SEQUENCE [LARGE SCALE GENOMIC DNA]</scope>
    <source>
        <strain evidence="1 2">DSM 28286</strain>
    </source>
</reference>
<proteinExistence type="predicted"/>
<accession>A0A1I5XAH5</accession>